<keyword evidence="2" id="KW-1185">Reference proteome</keyword>
<name>A0A0X8HS75_9SACH</name>
<dbReference type="RefSeq" id="XP_017987538.1">
    <property type="nucleotide sequence ID" value="XM_018131884.1"/>
</dbReference>
<evidence type="ECO:0000313" key="1">
    <source>
        <dbReference type="EMBL" id="AMD20542.1"/>
    </source>
</evidence>
<reference evidence="1 2" key="1">
    <citation type="submission" date="2016-01" db="EMBL/GenBank/DDBJ databases">
        <title>Genome sequence of the yeast Holleya sinecauda.</title>
        <authorList>
            <person name="Dietrich F.S."/>
        </authorList>
    </citation>
    <scope>NUCLEOTIDE SEQUENCE [LARGE SCALE GENOMIC DNA]</scope>
    <source>
        <strain evidence="1 2">ATCC 58844</strain>
    </source>
</reference>
<dbReference type="AlphaFoldDB" id="A0A0X8HS75"/>
<gene>
    <name evidence="1" type="ORF">AW171_hschr42437</name>
</gene>
<dbReference type="EMBL" id="CP014244">
    <property type="protein sequence ID" value="AMD20542.1"/>
    <property type="molecule type" value="Genomic_DNA"/>
</dbReference>
<dbReference type="GeneID" id="28723790"/>
<sequence>MLLTRRLGRNVFLNARRWQSSSAGTRVSYKSPLRELGSILNEEFKKKSDSWDIFCKLKTEMDKVQMDDTARMRSEDLTEVLSKLLGQACMEVTDHVKVKSLPPHPNEVLQTLIDYKLARRFHFEMVMKHSVNSGKPQDVLTQWVNYLEWGNDPSQPRARKAGNFIIDDVIVAYVMLEPNPEFSTILKLTQLENEVHRFTFPDPERVFRNFSIPEKSRDQVRNGLESLLRQAIVDYKKDFLEKILPVIRNENLAPMCDRYMNLGVPLDADIISAFIRKLSALDKAVTAISYFKKFTDNNKGDVPLVLRNSLLEAVSMLRSPNNPSLRLKRVEAIWNTYIKPFEPIDDTSYQQAIKSFIKIRAFDVLDNFWKMDIPKNVKTNPELQQLFLQGLAENPAYPIDRLKKQLPSSITNVDLANAFLLKLVRSGETSTEFNSYYEKLFKGKELIPDRRTLAIRMYAAYNGAPEKEEFNYFDAVKFPTEYLHDVVDEFLVICRQPEPVRHLYKSCKGTSLKSSLIGKFIDFEFTKGDWQTAEAIFAEYFSAIKVKSRLDRHILDPMLINFSRLLTVTKDINYFLKIELYWKLSKTIHNDVGYLGMFSVLDAVSSLVNKGIKLTPKHLAFVNEEILPEFSRMDLRRISQKHARSFESLKKSTDIIIPKELEGRV</sequence>
<organism evidence="1 2">
    <name type="scientific">Eremothecium sinecaudum</name>
    <dbReference type="NCBI Taxonomy" id="45286"/>
    <lineage>
        <taxon>Eukaryota</taxon>
        <taxon>Fungi</taxon>
        <taxon>Dikarya</taxon>
        <taxon>Ascomycota</taxon>
        <taxon>Saccharomycotina</taxon>
        <taxon>Saccharomycetes</taxon>
        <taxon>Saccharomycetales</taxon>
        <taxon>Saccharomycetaceae</taxon>
        <taxon>Eremothecium</taxon>
    </lineage>
</organism>
<evidence type="ECO:0000313" key="2">
    <source>
        <dbReference type="Proteomes" id="UP000243052"/>
    </source>
</evidence>
<protein>
    <submittedName>
        <fullName evidence="1">HDL202Cp</fullName>
    </submittedName>
</protein>
<accession>A0A0X8HS75</accession>
<dbReference type="Proteomes" id="UP000243052">
    <property type="component" value="Chromosome iv"/>
</dbReference>
<dbReference type="OrthoDB" id="4061195at2759"/>
<proteinExistence type="predicted"/>